<comment type="caution">
    <text evidence="2">The sequence shown here is derived from an EMBL/GenBank/DDBJ whole genome shotgun (WGS) entry which is preliminary data.</text>
</comment>
<feature type="transmembrane region" description="Helical" evidence="1">
    <location>
        <begin position="34"/>
        <end position="52"/>
    </location>
</feature>
<organism evidence="2 3">
    <name type="scientific">Trema orientale</name>
    <name type="common">Charcoal tree</name>
    <name type="synonym">Celtis orientalis</name>
    <dbReference type="NCBI Taxonomy" id="63057"/>
    <lineage>
        <taxon>Eukaryota</taxon>
        <taxon>Viridiplantae</taxon>
        <taxon>Streptophyta</taxon>
        <taxon>Embryophyta</taxon>
        <taxon>Tracheophyta</taxon>
        <taxon>Spermatophyta</taxon>
        <taxon>Magnoliopsida</taxon>
        <taxon>eudicotyledons</taxon>
        <taxon>Gunneridae</taxon>
        <taxon>Pentapetalae</taxon>
        <taxon>rosids</taxon>
        <taxon>fabids</taxon>
        <taxon>Rosales</taxon>
        <taxon>Cannabaceae</taxon>
        <taxon>Trema</taxon>
    </lineage>
</organism>
<keyword evidence="3" id="KW-1185">Reference proteome</keyword>
<gene>
    <name evidence="2" type="ORF">TorRG33x02_057820</name>
</gene>
<dbReference type="Proteomes" id="UP000237000">
    <property type="component" value="Unassembled WGS sequence"/>
</dbReference>
<keyword evidence="1" id="KW-1133">Transmembrane helix</keyword>
<protein>
    <submittedName>
        <fullName evidence="2">Uncharacterized protein</fullName>
    </submittedName>
</protein>
<sequence length="103" mass="12603">MYIYMYIYLYKLCMNDHNSKNLYSDKSRKSQSSLLMGFYIFFFLLQEIVTFIKDKNERSKNTGGQDVHLGFNRNKKFAKKKPNHSREKRKPLKFFFIMQERSY</sequence>
<evidence type="ECO:0000256" key="1">
    <source>
        <dbReference type="SAM" id="Phobius"/>
    </source>
</evidence>
<name>A0A2P5FL71_TREOI</name>
<evidence type="ECO:0000313" key="2">
    <source>
        <dbReference type="EMBL" id="PON98548.1"/>
    </source>
</evidence>
<dbReference type="OrthoDB" id="10452828at2759"/>
<proteinExistence type="predicted"/>
<feature type="non-terminal residue" evidence="2">
    <location>
        <position position="103"/>
    </location>
</feature>
<dbReference type="EMBL" id="JXTC01000024">
    <property type="protein sequence ID" value="PON98548.1"/>
    <property type="molecule type" value="Genomic_DNA"/>
</dbReference>
<dbReference type="AlphaFoldDB" id="A0A2P5FL71"/>
<evidence type="ECO:0000313" key="3">
    <source>
        <dbReference type="Proteomes" id="UP000237000"/>
    </source>
</evidence>
<reference evidence="3" key="1">
    <citation type="submission" date="2016-06" db="EMBL/GenBank/DDBJ databases">
        <title>Parallel loss of symbiosis genes in relatives of nitrogen-fixing non-legume Parasponia.</title>
        <authorList>
            <person name="Van Velzen R."/>
            <person name="Holmer R."/>
            <person name="Bu F."/>
            <person name="Rutten L."/>
            <person name="Van Zeijl A."/>
            <person name="Liu W."/>
            <person name="Santuari L."/>
            <person name="Cao Q."/>
            <person name="Sharma T."/>
            <person name="Shen D."/>
            <person name="Roswanjaya Y."/>
            <person name="Wardhani T."/>
            <person name="Kalhor M.S."/>
            <person name="Jansen J."/>
            <person name="Van den Hoogen J."/>
            <person name="Gungor B."/>
            <person name="Hartog M."/>
            <person name="Hontelez J."/>
            <person name="Verver J."/>
            <person name="Yang W.-C."/>
            <person name="Schijlen E."/>
            <person name="Repin R."/>
            <person name="Schilthuizen M."/>
            <person name="Schranz E."/>
            <person name="Heidstra R."/>
            <person name="Miyata K."/>
            <person name="Fedorova E."/>
            <person name="Kohlen W."/>
            <person name="Bisseling T."/>
            <person name="Smit S."/>
            <person name="Geurts R."/>
        </authorList>
    </citation>
    <scope>NUCLEOTIDE SEQUENCE [LARGE SCALE GENOMIC DNA]</scope>
    <source>
        <strain evidence="3">cv. RG33-2</strain>
    </source>
</reference>
<keyword evidence="1" id="KW-0812">Transmembrane</keyword>
<keyword evidence="1" id="KW-0472">Membrane</keyword>
<dbReference type="InParanoid" id="A0A2P5FL71"/>
<accession>A0A2P5FL71</accession>